<comment type="caution">
    <text evidence="2">The sequence shown here is derived from an EMBL/GenBank/DDBJ whole genome shotgun (WGS) entry which is preliminary data.</text>
</comment>
<feature type="region of interest" description="Disordered" evidence="1">
    <location>
        <begin position="52"/>
        <end position="85"/>
    </location>
</feature>
<organism evidence="2 3">
    <name type="scientific">Lasiosphaeria miniovina</name>
    <dbReference type="NCBI Taxonomy" id="1954250"/>
    <lineage>
        <taxon>Eukaryota</taxon>
        <taxon>Fungi</taxon>
        <taxon>Dikarya</taxon>
        <taxon>Ascomycota</taxon>
        <taxon>Pezizomycotina</taxon>
        <taxon>Sordariomycetes</taxon>
        <taxon>Sordariomycetidae</taxon>
        <taxon>Sordariales</taxon>
        <taxon>Lasiosphaeriaceae</taxon>
        <taxon>Lasiosphaeria</taxon>
    </lineage>
</organism>
<dbReference type="EMBL" id="JAUIRO010000006">
    <property type="protein sequence ID" value="KAK0709759.1"/>
    <property type="molecule type" value="Genomic_DNA"/>
</dbReference>
<evidence type="ECO:0000313" key="2">
    <source>
        <dbReference type="EMBL" id="KAK0709759.1"/>
    </source>
</evidence>
<accession>A0AA40DN21</accession>
<reference evidence="2" key="1">
    <citation type="submission" date="2023-06" db="EMBL/GenBank/DDBJ databases">
        <title>Genome-scale phylogeny and comparative genomics of the fungal order Sordariales.</title>
        <authorList>
            <consortium name="Lawrence Berkeley National Laboratory"/>
            <person name="Hensen N."/>
            <person name="Bonometti L."/>
            <person name="Westerberg I."/>
            <person name="Brannstrom I.O."/>
            <person name="Guillou S."/>
            <person name="Cros-Aarteil S."/>
            <person name="Calhoun S."/>
            <person name="Haridas S."/>
            <person name="Kuo A."/>
            <person name="Mondo S."/>
            <person name="Pangilinan J."/>
            <person name="Riley R."/>
            <person name="LaButti K."/>
            <person name="Andreopoulos B."/>
            <person name="Lipzen A."/>
            <person name="Chen C."/>
            <person name="Yanf M."/>
            <person name="Daum C."/>
            <person name="Ng V."/>
            <person name="Clum A."/>
            <person name="Steindorff A."/>
            <person name="Ohm R."/>
            <person name="Martin F."/>
            <person name="Silar P."/>
            <person name="Natvig D."/>
            <person name="Lalanne C."/>
            <person name="Gautier V."/>
            <person name="Ament-velasquez S.L."/>
            <person name="Kruys A."/>
            <person name="Hutchinson M.I."/>
            <person name="Powell A.J."/>
            <person name="Barry K."/>
            <person name="Miller A.N."/>
            <person name="Grigoriev I.V."/>
            <person name="Debuchy R."/>
            <person name="Gladieux P."/>
            <person name="Thoren M.H."/>
            <person name="Johannesson H."/>
        </authorList>
    </citation>
    <scope>NUCLEOTIDE SEQUENCE</scope>
    <source>
        <strain evidence="2">SMH2392-1A</strain>
    </source>
</reference>
<sequence length="85" mass="9856">MEYFGSFTLKPVFIKSTSYTFGNRKSSRSKFEWGSVSFDPLTRYRLPTKSKISSTPYKYDHTHWKTRDPVRSPIDKPVKGSLSKG</sequence>
<gene>
    <name evidence="2" type="ORF">B0T26DRAFT_722853</name>
</gene>
<dbReference type="AlphaFoldDB" id="A0AA40DN21"/>
<evidence type="ECO:0000313" key="3">
    <source>
        <dbReference type="Proteomes" id="UP001172101"/>
    </source>
</evidence>
<dbReference type="RefSeq" id="XP_060293063.1">
    <property type="nucleotide sequence ID" value="XM_060442606.1"/>
</dbReference>
<feature type="compositionally biased region" description="Basic and acidic residues" evidence="1">
    <location>
        <begin position="58"/>
        <end position="78"/>
    </location>
</feature>
<proteinExistence type="predicted"/>
<dbReference type="GeneID" id="85325876"/>
<protein>
    <submittedName>
        <fullName evidence="2">Uncharacterized protein</fullName>
    </submittedName>
</protein>
<name>A0AA40DN21_9PEZI</name>
<dbReference type="Proteomes" id="UP001172101">
    <property type="component" value="Unassembled WGS sequence"/>
</dbReference>
<evidence type="ECO:0000256" key="1">
    <source>
        <dbReference type="SAM" id="MobiDB-lite"/>
    </source>
</evidence>
<keyword evidence="3" id="KW-1185">Reference proteome</keyword>